<evidence type="ECO:0000256" key="2">
    <source>
        <dbReference type="ARBA" id="ARBA00022946"/>
    </source>
</evidence>
<dbReference type="Proteomes" id="UP000746471">
    <property type="component" value="Unassembled WGS sequence"/>
</dbReference>
<keyword evidence="5" id="KW-1185">Reference proteome</keyword>
<dbReference type="PANTHER" id="PTHR43602:SF1">
    <property type="entry name" value="ENOYL-COA HYDRATASE DOMAIN-CONTAINING PROTEIN 3, MITOCHONDRIAL"/>
    <property type="match status" value="1"/>
</dbReference>
<comment type="caution">
    <text evidence="4">The sequence shown here is derived from an EMBL/GenBank/DDBJ whole genome shotgun (WGS) entry which is preliminary data.</text>
</comment>
<evidence type="ECO:0000313" key="5">
    <source>
        <dbReference type="Proteomes" id="UP000746471"/>
    </source>
</evidence>
<keyword evidence="1" id="KW-0276">Fatty acid metabolism</keyword>
<keyword evidence="2" id="KW-0809">Transit peptide</keyword>
<reference evidence="4 5" key="1">
    <citation type="submission" date="2021-05" db="EMBL/GenBank/DDBJ databases">
        <title>Fusibacter ferrireducens sp. nov., an anaerobic, sulfur- and Fe-reducing bacterium isolated from the mangrove sediment.</title>
        <authorList>
            <person name="Qiu D."/>
        </authorList>
    </citation>
    <scope>NUCLEOTIDE SEQUENCE [LARGE SCALE GENOMIC DNA]</scope>
    <source>
        <strain evidence="4 5">DSM 12116</strain>
    </source>
</reference>
<dbReference type="Pfam" id="PF00378">
    <property type="entry name" value="ECH_1"/>
    <property type="match status" value="1"/>
</dbReference>
<dbReference type="RefSeq" id="WP_213237528.1">
    <property type="nucleotide sequence ID" value="NZ_JAHBCL010000023.1"/>
</dbReference>
<accession>A0ABS5PRZ0</accession>
<dbReference type="CDD" id="cd06558">
    <property type="entry name" value="crotonase-like"/>
    <property type="match status" value="1"/>
</dbReference>
<name>A0ABS5PRZ0_9FIRM</name>
<dbReference type="EMBL" id="JAHBCL010000023">
    <property type="protein sequence ID" value="MBS7527667.1"/>
    <property type="molecule type" value="Genomic_DNA"/>
</dbReference>
<keyword evidence="3" id="KW-0443">Lipid metabolism</keyword>
<dbReference type="Gene3D" id="3.90.226.10">
    <property type="entry name" value="2-enoyl-CoA Hydratase, Chain A, domain 1"/>
    <property type="match status" value="1"/>
</dbReference>
<evidence type="ECO:0000256" key="3">
    <source>
        <dbReference type="ARBA" id="ARBA00023098"/>
    </source>
</evidence>
<evidence type="ECO:0000256" key="1">
    <source>
        <dbReference type="ARBA" id="ARBA00022832"/>
    </source>
</evidence>
<dbReference type="SUPFAM" id="SSF52096">
    <property type="entry name" value="ClpP/crotonase"/>
    <property type="match status" value="1"/>
</dbReference>
<dbReference type="InterPro" id="IPR029045">
    <property type="entry name" value="ClpP/crotonase-like_dom_sf"/>
</dbReference>
<protein>
    <submittedName>
        <fullName evidence="4">Enoyl-CoA hydratase/isomerase family protein</fullName>
    </submittedName>
</protein>
<evidence type="ECO:0000313" key="4">
    <source>
        <dbReference type="EMBL" id="MBS7527667.1"/>
    </source>
</evidence>
<dbReference type="InterPro" id="IPR001753">
    <property type="entry name" value="Enoyl-CoA_hydra/iso"/>
</dbReference>
<gene>
    <name evidence="4" type="ORF">KHM83_13355</name>
</gene>
<dbReference type="PANTHER" id="PTHR43602">
    <property type="match status" value="1"/>
</dbReference>
<organism evidence="4 5">
    <name type="scientific">Fusibacter paucivorans</name>
    <dbReference type="NCBI Taxonomy" id="76009"/>
    <lineage>
        <taxon>Bacteria</taxon>
        <taxon>Bacillati</taxon>
        <taxon>Bacillota</taxon>
        <taxon>Clostridia</taxon>
        <taxon>Eubacteriales</taxon>
        <taxon>Eubacteriales Family XII. Incertae Sedis</taxon>
        <taxon>Fusibacter</taxon>
    </lineage>
</organism>
<dbReference type="InterPro" id="IPR052377">
    <property type="entry name" value="Mitochondrial_ECH-domain"/>
</dbReference>
<sequence length="258" mass="27966">MQYSSVIVSKKDNIGIVTLNRPEQHNTFNVPLATELNQALIELESDQAVNVIVINANGANFCTGIDVNDLEGKSNKEYLEWVTLMEQMNVTIASMGKPVIASVHKIAVANGIGLVAACDLAIAAENAKFGATAVNVGLFCMGPAVPLLKSLGRKKTLELIMTGELIDAHEAQRIGLVNKVVPTEKLAEETMAFAAKLAKKSPLALQLGKQSFYKMEDLNYTAALDLTNNHFATLCTTEDAHEGVNAFLNKREPVWQKK</sequence>
<proteinExistence type="predicted"/>